<comment type="caution">
    <text evidence="4">The sequence shown here is derived from an EMBL/GenBank/DDBJ whole genome shotgun (WGS) entry which is preliminary data.</text>
</comment>
<keyword evidence="1" id="KW-0479">Metal-binding</keyword>
<evidence type="ECO:0000313" key="5">
    <source>
        <dbReference type="Proteomes" id="UP000179102"/>
    </source>
</evidence>
<dbReference type="InterPro" id="IPR036412">
    <property type="entry name" value="HAD-like_sf"/>
</dbReference>
<evidence type="ECO:0000256" key="1">
    <source>
        <dbReference type="ARBA" id="ARBA00022723"/>
    </source>
</evidence>
<dbReference type="AlphaFoldDB" id="A0A1F5G8N7"/>
<dbReference type="NCBIfam" id="TIGR01490">
    <property type="entry name" value="HAD-SF-IB-hyp1"/>
    <property type="match status" value="1"/>
</dbReference>
<evidence type="ECO:0000256" key="2">
    <source>
        <dbReference type="ARBA" id="ARBA00022801"/>
    </source>
</evidence>
<dbReference type="NCBIfam" id="TIGR01488">
    <property type="entry name" value="HAD-SF-IB"/>
    <property type="match status" value="1"/>
</dbReference>
<name>A0A1F5G8N7_9BACT</name>
<dbReference type="PANTHER" id="PTHR43344:SF13">
    <property type="entry name" value="PHOSPHATASE RV3661-RELATED"/>
    <property type="match status" value="1"/>
</dbReference>
<keyword evidence="2" id="KW-0378">Hydrolase</keyword>
<evidence type="ECO:0008006" key="6">
    <source>
        <dbReference type="Google" id="ProtNLM"/>
    </source>
</evidence>
<proteinExistence type="predicted"/>
<dbReference type="InterPro" id="IPR006385">
    <property type="entry name" value="HAD_hydro_SerB1"/>
</dbReference>
<dbReference type="EMBL" id="MFAZ01000002">
    <property type="protein sequence ID" value="OGD88184.1"/>
    <property type="molecule type" value="Genomic_DNA"/>
</dbReference>
<keyword evidence="3" id="KW-0460">Magnesium</keyword>
<dbReference type="GO" id="GO:0016787">
    <property type="term" value="F:hydrolase activity"/>
    <property type="evidence" value="ECO:0007669"/>
    <property type="project" value="UniProtKB-KW"/>
</dbReference>
<sequence>MAERSEQNTSPETQNGHSCVSLLDVDNTLVDGFTVFTFTSFLLRQKLFRGQSLVQMQLDMGEYQRGKTDYGDFARNVVEHYSQGLAGLSEKAILIAGENFLSSYVKHLFPHTKDLIQLMRKQGKTIAVSGAPKEAFLPMARYLGIQESYLLEAEVKNGIYTGKTKVNMSLDESKKAIVEQISARGFNSQQSFAFGDSNHDLPILEAVSNPFAVMPNSALELIAKEKAWPIVNSQNILHHVKQRIADLDPKHN</sequence>
<accession>A0A1F5G8N7</accession>
<dbReference type="Gene3D" id="3.40.50.1000">
    <property type="entry name" value="HAD superfamily/HAD-like"/>
    <property type="match status" value="1"/>
</dbReference>
<dbReference type="Proteomes" id="UP000179102">
    <property type="component" value="Unassembled WGS sequence"/>
</dbReference>
<evidence type="ECO:0000313" key="4">
    <source>
        <dbReference type="EMBL" id="OGD88184.1"/>
    </source>
</evidence>
<dbReference type="Pfam" id="PF12710">
    <property type="entry name" value="HAD"/>
    <property type="match status" value="1"/>
</dbReference>
<protein>
    <recommendedName>
        <fullName evidence="6">HAD-IB family hydrolase</fullName>
    </recommendedName>
</protein>
<dbReference type="InterPro" id="IPR023214">
    <property type="entry name" value="HAD_sf"/>
</dbReference>
<dbReference type="GO" id="GO:0046872">
    <property type="term" value="F:metal ion binding"/>
    <property type="evidence" value="ECO:0007669"/>
    <property type="project" value="UniProtKB-KW"/>
</dbReference>
<organism evidence="4 5">
    <name type="scientific">Candidatus Curtissbacteria bacterium RIFCSPHIGHO2_01_FULL_41_11</name>
    <dbReference type="NCBI Taxonomy" id="1797711"/>
    <lineage>
        <taxon>Bacteria</taxon>
        <taxon>Candidatus Curtissiibacteriota</taxon>
    </lineage>
</organism>
<dbReference type="PANTHER" id="PTHR43344">
    <property type="entry name" value="PHOSPHOSERINE PHOSPHATASE"/>
    <property type="match status" value="1"/>
</dbReference>
<evidence type="ECO:0000256" key="3">
    <source>
        <dbReference type="ARBA" id="ARBA00022842"/>
    </source>
</evidence>
<dbReference type="InterPro" id="IPR050582">
    <property type="entry name" value="HAD-like_SerB"/>
</dbReference>
<dbReference type="Gene3D" id="1.20.1440.100">
    <property type="entry name" value="SG protein - dephosphorylation function"/>
    <property type="match status" value="1"/>
</dbReference>
<reference evidence="4 5" key="1">
    <citation type="journal article" date="2016" name="Nat. Commun.">
        <title>Thousands of microbial genomes shed light on interconnected biogeochemical processes in an aquifer system.</title>
        <authorList>
            <person name="Anantharaman K."/>
            <person name="Brown C.T."/>
            <person name="Hug L.A."/>
            <person name="Sharon I."/>
            <person name="Castelle C.J."/>
            <person name="Probst A.J."/>
            <person name="Thomas B.C."/>
            <person name="Singh A."/>
            <person name="Wilkins M.J."/>
            <person name="Karaoz U."/>
            <person name="Brodie E.L."/>
            <person name="Williams K.H."/>
            <person name="Hubbard S.S."/>
            <person name="Banfield J.F."/>
        </authorList>
    </citation>
    <scope>NUCLEOTIDE SEQUENCE [LARGE SCALE GENOMIC DNA]</scope>
</reference>
<dbReference type="STRING" id="1797711.A2870_02535"/>
<dbReference type="SUPFAM" id="SSF56784">
    <property type="entry name" value="HAD-like"/>
    <property type="match status" value="1"/>
</dbReference>
<gene>
    <name evidence="4" type="ORF">A2870_02535</name>
</gene>